<evidence type="ECO:0000256" key="3">
    <source>
        <dbReference type="ARBA" id="ARBA00005446"/>
    </source>
</evidence>
<dbReference type="InterPro" id="IPR002121">
    <property type="entry name" value="HRDC_dom"/>
</dbReference>
<dbReference type="Pfam" id="PF00570">
    <property type="entry name" value="HRDC"/>
    <property type="match status" value="1"/>
</dbReference>
<evidence type="ECO:0000256" key="6">
    <source>
        <dbReference type="ARBA" id="ARBA00022763"/>
    </source>
</evidence>
<dbReference type="PROSITE" id="PS50967">
    <property type="entry name" value="HRDC"/>
    <property type="match status" value="1"/>
</dbReference>
<dbReference type="InterPro" id="IPR036388">
    <property type="entry name" value="WH-like_DNA-bd_sf"/>
</dbReference>
<dbReference type="SMART" id="SM00490">
    <property type="entry name" value="HELICc"/>
    <property type="match status" value="1"/>
</dbReference>
<gene>
    <name evidence="20" type="primary">recQ</name>
    <name evidence="20" type="ORF">OIK44_18200</name>
</gene>
<feature type="domain" description="Helicase C-terminal" evidence="19">
    <location>
        <begin position="219"/>
        <end position="370"/>
    </location>
</feature>
<comment type="cofactor">
    <cofactor evidence="1">
        <name>Mg(2+)</name>
        <dbReference type="ChEBI" id="CHEBI:18420"/>
    </cofactor>
</comment>
<dbReference type="EC" id="5.6.2.4" evidence="16"/>
<dbReference type="PROSITE" id="PS51194">
    <property type="entry name" value="HELICASE_CTER"/>
    <property type="match status" value="1"/>
</dbReference>
<keyword evidence="12" id="KW-0233">DNA recombination</keyword>
<evidence type="ECO:0000256" key="7">
    <source>
        <dbReference type="ARBA" id="ARBA00022801"/>
    </source>
</evidence>
<keyword evidence="5" id="KW-0547">Nucleotide-binding</keyword>
<dbReference type="PANTHER" id="PTHR13710:SF105">
    <property type="entry name" value="ATP-DEPENDENT DNA HELICASE Q1"/>
    <property type="match status" value="1"/>
</dbReference>
<evidence type="ECO:0000259" key="19">
    <source>
        <dbReference type="PROSITE" id="PS51194"/>
    </source>
</evidence>
<dbReference type="Gene3D" id="3.40.50.300">
    <property type="entry name" value="P-loop containing nucleotide triphosphate hydrolases"/>
    <property type="match status" value="2"/>
</dbReference>
<dbReference type="Gene3D" id="1.10.150.80">
    <property type="entry name" value="HRDC domain"/>
    <property type="match status" value="1"/>
</dbReference>
<keyword evidence="8 20" id="KW-0347">Helicase</keyword>
<dbReference type="InterPro" id="IPR018982">
    <property type="entry name" value="RQC_domain"/>
</dbReference>
<dbReference type="Pfam" id="PF00270">
    <property type="entry name" value="DEAD"/>
    <property type="match status" value="1"/>
</dbReference>
<organism evidence="20 21">
    <name type="scientific">Janthinobacterium fluminis</name>
    <dbReference type="NCBI Taxonomy" id="2987524"/>
    <lineage>
        <taxon>Bacteria</taxon>
        <taxon>Pseudomonadati</taxon>
        <taxon>Pseudomonadota</taxon>
        <taxon>Betaproteobacteria</taxon>
        <taxon>Burkholderiales</taxon>
        <taxon>Oxalobacteraceae</taxon>
        <taxon>Janthinobacterium</taxon>
    </lineage>
</organism>
<keyword evidence="13" id="KW-0234">DNA repair</keyword>
<evidence type="ECO:0000256" key="8">
    <source>
        <dbReference type="ARBA" id="ARBA00022806"/>
    </source>
</evidence>
<dbReference type="CDD" id="cd17920">
    <property type="entry name" value="DEXHc_RecQ"/>
    <property type="match status" value="1"/>
</dbReference>
<evidence type="ECO:0000313" key="21">
    <source>
        <dbReference type="Proteomes" id="UP001221208"/>
    </source>
</evidence>
<dbReference type="PANTHER" id="PTHR13710">
    <property type="entry name" value="DNA HELICASE RECQ FAMILY MEMBER"/>
    <property type="match status" value="1"/>
</dbReference>
<evidence type="ECO:0000256" key="11">
    <source>
        <dbReference type="ARBA" id="ARBA00023125"/>
    </source>
</evidence>
<dbReference type="EMBL" id="JAQQXR010000007">
    <property type="protein sequence ID" value="MDC8759518.1"/>
    <property type="molecule type" value="Genomic_DNA"/>
</dbReference>
<evidence type="ECO:0000256" key="4">
    <source>
        <dbReference type="ARBA" id="ARBA00022723"/>
    </source>
</evidence>
<dbReference type="GO" id="GO:0003678">
    <property type="term" value="F:DNA helicase activity"/>
    <property type="evidence" value="ECO:0007669"/>
    <property type="project" value="UniProtKB-EC"/>
</dbReference>
<proteinExistence type="inferred from homology"/>
<dbReference type="NCBIfam" id="TIGR00614">
    <property type="entry name" value="recQ_fam"/>
    <property type="match status" value="1"/>
</dbReference>
<dbReference type="InterPro" id="IPR014001">
    <property type="entry name" value="Helicase_ATP-bd"/>
</dbReference>
<protein>
    <recommendedName>
        <fullName evidence="16">DNA helicase RecQ</fullName>
        <ecNumber evidence="16">5.6.2.4</ecNumber>
    </recommendedName>
</protein>
<dbReference type="RefSeq" id="WP_273672991.1">
    <property type="nucleotide sequence ID" value="NZ_JAQQXR010000007.1"/>
</dbReference>
<dbReference type="Pfam" id="PF00271">
    <property type="entry name" value="Helicase_C"/>
    <property type="match status" value="1"/>
</dbReference>
<keyword evidence="4" id="KW-0479">Metal-binding</keyword>
<evidence type="ECO:0000256" key="1">
    <source>
        <dbReference type="ARBA" id="ARBA00001946"/>
    </source>
</evidence>
<dbReference type="InterPro" id="IPR001650">
    <property type="entry name" value="Helicase_C-like"/>
</dbReference>
<keyword evidence="21" id="KW-1185">Reference proteome</keyword>
<evidence type="ECO:0000256" key="9">
    <source>
        <dbReference type="ARBA" id="ARBA00022833"/>
    </source>
</evidence>
<dbReference type="GO" id="GO:0016787">
    <property type="term" value="F:hydrolase activity"/>
    <property type="evidence" value="ECO:0007669"/>
    <property type="project" value="UniProtKB-KW"/>
</dbReference>
<dbReference type="SMART" id="SM00487">
    <property type="entry name" value="DEXDc"/>
    <property type="match status" value="1"/>
</dbReference>
<dbReference type="InterPro" id="IPR006293">
    <property type="entry name" value="DNA_helicase_ATP-dep_RecQ_bac"/>
</dbReference>
<dbReference type="SMART" id="SM00341">
    <property type="entry name" value="HRDC"/>
    <property type="match status" value="1"/>
</dbReference>
<dbReference type="NCBIfam" id="TIGR01389">
    <property type="entry name" value="recQ"/>
    <property type="match status" value="1"/>
</dbReference>
<evidence type="ECO:0000256" key="16">
    <source>
        <dbReference type="NCBIfam" id="TIGR01389"/>
    </source>
</evidence>
<evidence type="ECO:0000313" key="20">
    <source>
        <dbReference type="EMBL" id="MDC8759518.1"/>
    </source>
</evidence>
<evidence type="ECO:0000256" key="2">
    <source>
        <dbReference type="ARBA" id="ARBA00001947"/>
    </source>
</evidence>
<dbReference type="PROSITE" id="PS51192">
    <property type="entry name" value="HELICASE_ATP_BIND_1"/>
    <property type="match status" value="1"/>
</dbReference>
<name>A0ABT5K3F8_9BURK</name>
<feature type="domain" description="Helicase ATP-binding" evidence="18">
    <location>
        <begin position="30"/>
        <end position="198"/>
    </location>
</feature>
<keyword evidence="10" id="KW-0067">ATP-binding</keyword>
<comment type="cofactor">
    <cofactor evidence="2">
        <name>Zn(2+)</name>
        <dbReference type="ChEBI" id="CHEBI:29105"/>
    </cofactor>
</comment>
<evidence type="ECO:0000256" key="14">
    <source>
        <dbReference type="ARBA" id="ARBA00023235"/>
    </source>
</evidence>
<dbReference type="InterPro" id="IPR010997">
    <property type="entry name" value="HRDC-like_sf"/>
</dbReference>
<accession>A0ABT5K3F8</accession>
<keyword evidence="11" id="KW-0238">DNA-binding</keyword>
<dbReference type="Proteomes" id="UP001221208">
    <property type="component" value="Unassembled WGS sequence"/>
</dbReference>
<evidence type="ECO:0000256" key="10">
    <source>
        <dbReference type="ARBA" id="ARBA00022840"/>
    </source>
</evidence>
<keyword evidence="6" id="KW-0227">DNA damage</keyword>
<feature type="domain" description="HRDC" evidence="17">
    <location>
        <begin position="532"/>
        <end position="606"/>
    </location>
</feature>
<dbReference type="SUPFAM" id="SSF47819">
    <property type="entry name" value="HRDC-like"/>
    <property type="match status" value="1"/>
</dbReference>
<dbReference type="InterPro" id="IPR044876">
    <property type="entry name" value="HRDC_dom_sf"/>
</dbReference>
<dbReference type="SMART" id="SM00956">
    <property type="entry name" value="RQC"/>
    <property type="match status" value="1"/>
</dbReference>
<evidence type="ECO:0000256" key="5">
    <source>
        <dbReference type="ARBA" id="ARBA00022741"/>
    </source>
</evidence>
<dbReference type="Pfam" id="PF16124">
    <property type="entry name" value="RecQ_Zn_bind"/>
    <property type="match status" value="1"/>
</dbReference>
<evidence type="ECO:0000259" key="17">
    <source>
        <dbReference type="PROSITE" id="PS50967"/>
    </source>
</evidence>
<sequence length="606" mass="67630">MNQDLQAQALHQLQTVFGYPAFRGQQADIVDHVSHGGDALVLMPTGGGKSLCYQIPALLRDGVGVVISPLIALMQDQVDALAEVGVRAAFLNSTQTYEEASRIERLVRSGQIDLVYVAPERLMTQRCLDLFQASKIALFAIDEAHCVSQWGHDFRPEYIKLSVLHEQFPDVPRIALTATADPQTRAEIALRLQLADARQFVSSFDRPNIRYQIVEKANGRKQLLDFITTEHGGDCGIVYCLSRKKVEETAEFLNENGIRALPYHAGMDYAKRSANQARFLREENIVMTATIAFGMGIDKPDVRFVAHLDLPKSIEGYYQETGRAGRDGMPANAWMAYGLQDVVLQRRMIDESDADDGFKRVLGVKLDAMLGLCETLSCRRMRLLEYFGEPATPCGNCDTCLMPPVSFDGTVPVQKLLSAIYRVDQRFAGGHVIDVLRGVESERIKTWHHDSLSVFGIGAERSELEWKAILRQSIALGLVTVDHEQYSSLKLTDAARPVLKGGQKVQLRQYQKPLKTKRTSTAAKGYAETDLSTQEQAIFDKLRWWRVETARTHNVPAYVIFVDATLREIAKARPTSLEHLRGVSGVGEKKLASYGEEIVAMISEML</sequence>
<keyword evidence="7 20" id="KW-0378">Hydrolase</keyword>
<comment type="caution">
    <text evidence="20">The sequence shown here is derived from an EMBL/GenBank/DDBJ whole genome shotgun (WGS) entry which is preliminary data.</text>
</comment>
<dbReference type="SUPFAM" id="SSF52540">
    <property type="entry name" value="P-loop containing nucleoside triphosphate hydrolases"/>
    <property type="match status" value="2"/>
</dbReference>
<dbReference type="InterPro" id="IPR004589">
    <property type="entry name" value="DNA_helicase_ATP-dep_RecQ"/>
</dbReference>
<dbReference type="InterPro" id="IPR011545">
    <property type="entry name" value="DEAD/DEAH_box_helicase_dom"/>
</dbReference>
<keyword evidence="9" id="KW-0862">Zinc</keyword>
<evidence type="ECO:0000256" key="13">
    <source>
        <dbReference type="ARBA" id="ARBA00023204"/>
    </source>
</evidence>
<reference evidence="20 21" key="1">
    <citation type="submission" date="2022-10" db="EMBL/GenBank/DDBJ databases">
        <title>Janthinobacterium sp. hw3 Genome sequencing.</title>
        <authorList>
            <person name="Park S."/>
        </authorList>
    </citation>
    <scope>NUCLEOTIDE SEQUENCE [LARGE SCALE GENOMIC DNA]</scope>
    <source>
        <strain evidence="21">hw3</strain>
    </source>
</reference>
<evidence type="ECO:0000256" key="12">
    <source>
        <dbReference type="ARBA" id="ARBA00023172"/>
    </source>
</evidence>
<dbReference type="Gene3D" id="1.10.10.10">
    <property type="entry name" value="Winged helix-like DNA-binding domain superfamily/Winged helix DNA-binding domain"/>
    <property type="match status" value="1"/>
</dbReference>
<keyword evidence="14" id="KW-0413">Isomerase</keyword>
<dbReference type="Pfam" id="PF09382">
    <property type="entry name" value="RQC"/>
    <property type="match status" value="1"/>
</dbReference>
<comment type="similarity">
    <text evidence="3">Belongs to the helicase family. RecQ subfamily.</text>
</comment>
<evidence type="ECO:0000256" key="15">
    <source>
        <dbReference type="ARBA" id="ARBA00034617"/>
    </source>
</evidence>
<dbReference type="CDD" id="cd18794">
    <property type="entry name" value="SF2_C_RecQ"/>
    <property type="match status" value="1"/>
</dbReference>
<evidence type="ECO:0000259" key="18">
    <source>
        <dbReference type="PROSITE" id="PS51192"/>
    </source>
</evidence>
<dbReference type="InterPro" id="IPR032284">
    <property type="entry name" value="RecQ_Zn-bd"/>
</dbReference>
<comment type="catalytic activity">
    <reaction evidence="15">
        <text>Couples ATP hydrolysis with the unwinding of duplex DNA by translocating in the 3'-5' direction.</text>
        <dbReference type="EC" id="5.6.2.4"/>
    </reaction>
</comment>
<dbReference type="InterPro" id="IPR027417">
    <property type="entry name" value="P-loop_NTPase"/>
</dbReference>